<accession>F0GW24</accession>
<dbReference type="eggNOG" id="ENOG5033QUJ">
    <property type="taxonomic scope" value="Bacteria"/>
</dbReference>
<evidence type="ECO:0000313" key="3">
    <source>
        <dbReference type="EMBL" id="EGC82012.1"/>
    </source>
</evidence>
<feature type="compositionally biased region" description="Polar residues" evidence="1">
    <location>
        <begin position="21"/>
        <end position="33"/>
    </location>
</feature>
<keyword evidence="3" id="KW-0449">Lipoprotein</keyword>
<feature type="signal peptide" evidence="2">
    <location>
        <begin position="1"/>
        <end position="20"/>
    </location>
</feature>
<protein>
    <submittedName>
        <fullName evidence="3">Putative lipoprotein</fullName>
    </submittedName>
</protein>
<organism evidence="3 4">
    <name type="scientific">Anaerococcus prevotii ACS-065-V-Col13</name>
    <dbReference type="NCBI Taxonomy" id="879305"/>
    <lineage>
        <taxon>Bacteria</taxon>
        <taxon>Bacillati</taxon>
        <taxon>Bacillota</taxon>
        <taxon>Tissierellia</taxon>
        <taxon>Tissierellales</taxon>
        <taxon>Peptoniphilaceae</taxon>
        <taxon>Anaerococcus</taxon>
    </lineage>
</organism>
<proteinExistence type="predicted"/>
<feature type="region of interest" description="Disordered" evidence="1">
    <location>
        <begin position="21"/>
        <end position="72"/>
    </location>
</feature>
<keyword evidence="4" id="KW-1185">Reference proteome</keyword>
<evidence type="ECO:0000313" key="4">
    <source>
        <dbReference type="Proteomes" id="UP000005286"/>
    </source>
</evidence>
<evidence type="ECO:0000256" key="1">
    <source>
        <dbReference type="SAM" id="MobiDB-lite"/>
    </source>
</evidence>
<keyword evidence="2" id="KW-0732">Signal</keyword>
<dbReference type="PROSITE" id="PS51257">
    <property type="entry name" value="PROKAR_LIPOPROTEIN"/>
    <property type="match status" value="1"/>
</dbReference>
<evidence type="ECO:0000256" key="2">
    <source>
        <dbReference type="SAM" id="SignalP"/>
    </source>
</evidence>
<comment type="caution">
    <text evidence="3">The sequence shown here is derived from an EMBL/GenBank/DDBJ whole genome shotgun (WGS) entry which is preliminary data.</text>
</comment>
<name>F0GW24_9FIRM</name>
<gene>
    <name evidence="3" type="ORF">HMPREF9290_0392</name>
</gene>
<sequence length="311" mass="35992">MKNKKILLSLIFVLALSSCANTSQGEKASVSDSTIEDALNSEEKADKEKNNKEEDTKDSKNKDKKEDKDKKEEEKIDYEKWREYITGVGEFDEEVLDEISDEDIKDYYLRAKATCEKTGYWDVKDIVFQQIAKDYPDYSNKFPYDFIDDIYNWKESTDEVTDKFADERVSLIEQGYGEDEVYEISDKDLEKSFKKAYKENEEGLYLDYIKAVGKDLFGEVQVQEETYENNNEDNLLALGESQADYDEFRAALVNAYGFSQESVDQMSNYDLDLAYTRAQQRLEETGFGDIGLIINEIAKMYPGSSDMYPGY</sequence>
<dbReference type="AlphaFoldDB" id="F0GW24"/>
<feature type="chain" id="PRO_5038411662" evidence="2">
    <location>
        <begin position="21"/>
        <end position="311"/>
    </location>
</feature>
<reference evidence="3 4" key="1">
    <citation type="submission" date="2011-01" db="EMBL/GenBank/DDBJ databases">
        <authorList>
            <person name="Durkin A.S."/>
            <person name="Madupu R."/>
            <person name="Torralba M."/>
            <person name="Gillis M."/>
            <person name="Methe B."/>
            <person name="Sutton G."/>
            <person name="Nelson K.E."/>
        </authorList>
    </citation>
    <scope>NUCLEOTIDE SEQUENCE [LARGE SCALE GENOMIC DNA]</scope>
    <source>
        <strain evidence="3 4">ACS-065-V-Col13</strain>
    </source>
</reference>
<dbReference type="PATRIC" id="fig|879305.3.peg.1004"/>
<dbReference type="RefSeq" id="WP_004835058.1">
    <property type="nucleotide sequence ID" value="NZ_AEXM01000026.1"/>
</dbReference>
<dbReference type="EMBL" id="AEXM01000026">
    <property type="protein sequence ID" value="EGC82012.1"/>
    <property type="molecule type" value="Genomic_DNA"/>
</dbReference>
<feature type="compositionally biased region" description="Basic and acidic residues" evidence="1">
    <location>
        <begin position="41"/>
        <end position="72"/>
    </location>
</feature>
<dbReference type="Proteomes" id="UP000005286">
    <property type="component" value="Unassembled WGS sequence"/>
</dbReference>